<name>A0AA36D5H1_9BILA</name>
<keyword evidence="1" id="KW-0812">Transmembrane</keyword>
<evidence type="ECO:0000256" key="1">
    <source>
        <dbReference type="SAM" id="Phobius"/>
    </source>
</evidence>
<keyword evidence="1" id="KW-1133">Transmembrane helix</keyword>
<evidence type="ECO:0000313" key="2">
    <source>
        <dbReference type="EMBL" id="CAJ0580194.1"/>
    </source>
</evidence>
<feature type="transmembrane region" description="Helical" evidence="1">
    <location>
        <begin position="125"/>
        <end position="148"/>
    </location>
</feature>
<proteinExistence type="predicted"/>
<feature type="transmembrane region" description="Helical" evidence="1">
    <location>
        <begin position="33"/>
        <end position="51"/>
    </location>
</feature>
<dbReference type="EMBL" id="CATQJA010002659">
    <property type="protein sequence ID" value="CAJ0580194.1"/>
    <property type="molecule type" value="Genomic_DNA"/>
</dbReference>
<evidence type="ECO:0000313" key="3">
    <source>
        <dbReference type="Proteomes" id="UP001177023"/>
    </source>
</evidence>
<sequence>MVLAAKAQASGETRRQHRELSVLLRLDEREVTYLQLGFEIGFLVTLATAIFTTNQFYANDKGLIYIGFIIGFLCTVAFAIIATYHYCMNRELYLLFPAIYLWIGSSTAGLVLALELPFYMQIHMLIFFSFFAYRIGWLLISVTLMILKSADLIGIPGTVLEDVHAPELYFYAWVWLSLHLLYMIRLSSVIIIYYRYIRDRQILIEANRPAAYYRDPATDESAV</sequence>
<accession>A0AA36D5H1</accession>
<feature type="transmembrane region" description="Helical" evidence="1">
    <location>
        <begin position="63"/>
        <end position="86"/>
    </location>
</feature>
<feature type="transmembrane region" description="Helical" evidence="1">
    <location>
        <begin position="168"/>
        <end position="194"/>
    </location>
</feature>
<reference evidence="2" key="1">
    <citation type="submission" date="2023-06" db="EMBL/GenBank/DDBJ databases">
        <authorList>
            <person name="Delattre M."/>
        </authorList>
    </citation>
    <scope>NUCLEOTIDE SEQUENCE</scope>
    <source>
        <strain evidence="2">AF72</strain>
    </source>
</reference>
<gene>
    <name evidence="2" type="ORF">MSPICULIGERA_LOCUS18393</name>
</gene>
<keyword evidence="3" id="KW-1185">Reference proteome</keyword>
<dbReference type="AlphaFoldDB" id="A0AA36D5H1"/>
<comment type="caution">
    <text evidence="2">The sequence shown here is derived from an EMBL/GenBank/DDBJ whole genome shotgun (WGS) entry which is preliminary data.</text>
</comment>
<feature type="non-terminal residue" evidence="2">
    <location>
        <position position="223"/>
    </location>
</feature>
<dbReference type="Proteomes" id="UP001177023">
    <property type="component" value="Unassembled WGS sequence"/>
</dbReference>
<feature type="transmembrane region" description="Helical" evidence="1">
    <location>
        <begin position="92"/>
        <end position="113"/>
    </location>
</feature>
<organism evidence="2 3">
    <name type="scientific">Mesorhabditis spiculigera</name>
    <dbReference type="NCBI Taxonomy" id="96644"/>
    <lineage>
        <taxon>Eukaryota</taxon>
        <taxon>Metazoa</taxon>
        <taxon>Ecdysozoa</taxon>
        <taxon>Nematoda</taxon>
        <taxon>Chromadorea</taxon>
        <taxon>Rhabditida</taxon>
        <taxon>Rhabditina</taxon>
        <taxon>Rhabditomorpha</taxon>
        <taxon>Rhabditoidea</taxon>
        <taxon>Rhabditidae</taxon>
        <taxon>Mesorhabditinae</taxon>
        <taxon>Mesorhabditis</taxon>
    </lineage>
</organism>
<protein>
    <submittedName>
        <fullName evidence="2">Uncharacterized protein</fullName>
    </submittedName>
</protein>
<keyword evidence="1" id="KW-0472">Membrane</keyword>